<evidence type="ECO:0000256" key="4">
    <source>
        <dbReference type="ARBA" id="ARBA00022655"/>
    </source>
</evidence>
<reference evidence="9" key="1">
    <citation type="submission" date="2020-10" db="EMBL/GenBank/DDBJ databases">
        <authorList>
            <person name="Abbas A."/>
            <person name="Razzaq R."/>
            <person name="Waqas M."/>
            <person name="Abbas N."/>
            <person name="Nielsen T.K."/>
            <person name="Hansen L.H."/>
            <person name="Hussain S."/>
            <person name="Shahid M."/>
        </authorList>
    </citation>
    <scope>NUCLEOTIDE SEQUENCE</scope>
    <source>
        <strain evidence="9">S14</strain>
    </source>
</reference>
<dbReference type="Gene3D" id="3.30.1300.10">
    <property type="entry name" value="Pantoate-beta-alanine ligase, C-terminal domain"/>
    <property type="match status" value="1"/>
</dbReference>
<evidence type="ECO:0000256" key="7">
    <source>
        <dbReference type="ARBA" id="ARBA00048258"/>
    </source>
</evidence>
<dbReference type="Gene3D" id="3.40.50.620">
    <property type="entry name" value="HUPs"/>
    <property type="match status" value="1"/>
</dbReference>
<comment type="subcellular location">
    <subcellularLocation>
        <location evidence="8">Cytoplasm</location>
    </subcellularLocation>
</comment>
<protein>
    <recommendedName>
        <fullName evidence="8">Pantothenate synthetase</fullName>
        <shortName evidence="8">PS</shortName>
        <ecNumber evidence="8">6.3.2.1</ecNumber>
    </recommendedName>
    <alternativeName>
        <fullName evidence="8">Pantoate--beta-alanine ligase</fullName>
    </alternativeName>
    <alternativeName>
        <fullName evidence="8">Pantoate-activating enzyme</fullName>
    </alternativeName>
</protein>
<evidence type="ECO:0000256" key="3">
    <source>
        <dbReference type="ARBA" id="ARBA00022598"/>
    </source>
</evidence>
<dbReference type="NCBIfam" id="TIGR00018">
    <property type="entry name" value="panC"/>
    <property type="match status" value="1"/>
</dbReference>
<accession>A0ABU1DEC4</accession>
<feature type="binding site" evidence="8">
    <location>
        <begin position="187"/>
        <end position="190"/>
    </location>
    <ligand>
        <name>ATP</name>
        <dbReference type="ChEBI" id="CHEBI:30616"/>
    </ligand>
</feature>
<dbReference type="Pfam" id="PF02569">
    <property type="entry name" value="Pantoate_ligase"/>
    <property type="match status" value="1"/>
</dbReference>
<keyword evidence="5 8" id="KW-0547">Nucleotide-binding</keyword>
<dbReference type="PANTHER" id="PTHR21299">
    <property type="entry name" value="CYTIDYLATE KINASE/PANTOATE-BETA-ALANINE LIGASE"/>
    <property type="match status" value="1"/>
</dbReference>
<proteinExistence type="inferred from homology"/>
<comment type="caution">
    <text evidence="9">The sequence shown here is derived from an EMBL/GenBank/DDBJ whole genome shotgun (WGS) entry which is preliminary data.</text>
</comment>
<keyword evidence="8" id="KW-0963">Cytoplasm</keyword>
<evidence type="ECO:0000256" key="2">
    <source>
        <dbReference type="ARBA" id="ARBA00009256"/>
    </source>
</evidence>
<comment type="function">
    <text evidence="8">Catalyzes the condensation of pantoate with beta-alanine in an ATP-dependent reaction via a pantoyl-adenylate intermediate.</text>
</comment>
<keyword evidence="10" id="KW-1185">Reference proteome</keyword>
<dbReference type="InterPro" id="IPR014729">
    <property type="entry name" value="Rossmann-like_a/b/a_fold"/>
</dbReference>
<feature type="binding site" evidence="8">
    <location>
        <position position="156"/>
    </location>
    <ligand>
        <name>(R)-pantoate</name>
        <dbReference type="ChEBI" id="CHEBI:15980"/>
    </ligand>
</feature>
<dbReference type="InterPro" id="IPR003721">
    <property type="entry name" value="Pantoate_ligase"/>
</dbReference>
<keyword evidence="3 8" id="KW-0436">Ligase</keyword>
<dbReference type="EC" id="6.3.2.1" evidence="8"/>
<feature type="binding site" evidence="8">
    <location>
        <position position="64"/>
    </location>
    <ligand>
        <name>(R)-pantoate</name>
        <dbReference type="ChEBI" id="CHEBI:15980"/>
    </ligand>
</feature>
<feature type="binding site" evidence="8">
    <location>
        <begin position="33"/>
        <end position="40"/>
    </location>
    <ligand>
        <name>ATP</name>
        <dbReference type="ChEBI" id="CHEBI:30616"/>
    </ligand>
</feature>
<feature type="binding site" evidence="8">
    <location>
        <begin position="150"/>
        <end position="153"/>
    </location>
    <ligand>
        <name>ATP</name>
        <dbReference type="ChEBI" id="CHEBI:30616"/>
    </ligand>
</feature>
<comment type="subunit">
    <text evidence="8">Homodimer.</text>
</comment>
<dbReference type="CDD" id="cd00560">
    <property type="entry name" value="PanC"/>
    <property type="match status" value="1"/>
</dbReference>
<dbReference type="PANTHER" id="PTHR21299:SF1">
    <property type="entry name" value="PANTOATE--BETA-ALANINE LIGASE"/>
    <property type="match status" value="1"/>
</dbReference>
<dbReference type="HAMAP" id="MF_00158">
    <property type="entry name" value="PanC"/>
    <property type="match status" value="1"/>
</dbReference>
<sequence>MPAPAVVTTVEALRAVVDGWRRDGERVALVPTMGALHAGHLALVAEARRAATRTVVSIFVNPTQFAPHEDLATYPRNLESDLAALAPTGADLVFAPDVGEMYPEGASTVVTVGGPSEGLESVARPHFFAGVATVVAKLLIQCAADVAVFGEKDFQQLAVVRRMARDLSIPTTILGVPTIREPSGLAMSSRNAYLSDEERARAAGLHAALARAAEAIGSGQAPADALTRATAQIEASGFTLDYVELRDAETLQAFEPRSGRPGRLLAAARIAGVRLIDNVPVTISPDHA</sequence>
<feature type="binding site" evidence="8">
    <location>
        <position position="179"/>
    </location>
    <ligand>
        <name>ATP</name>
        <dbReference type="ChEBI" id="CHEBI:30616"/>
    </ligand>
</feature>
<organism evidence="9 10">
    <name type="scientific">Chelatococcus sambhunathii</name>
    <dbReference type="NCBI Taxonomy" id="363953"/>
    <lineage>
        <taxon>Bacteria</taxon>
        <taxon>Pseudomonadati</taxon>
        <taxon>Pseudomonadota</taxon>
        <taxon>Alphaproteobacteria</taxon>
        <taxon>Hyphomicrobiales</taxon>
        <taxon>Chelatococcaceae</taxon>
        <taxon>Chelatococcus</taxon>
    </lineage>
</organism>
<dbReference type="SUPFAM" id="SSF52374">
    <property type="entry name" value="Nucleotidylyl transferase"/>
    <property type="match status" value="1"/>
</dbReference>
<evidence type="ECO:0000313" key="9">
    <source>
        <dbReference type="EMBL" id="MDR4306444.1"/>
    </source>
</evidence>
<comment type="pathway">
    <text evidence="1 8">Cofactor biosynthesis; (R)-pantothenate biosynthesis; (R)-pantothenate from (R)-pantoate and beta-alanine: step 1/1.</text>
</comment>
<evidence type="ECO:0000256" key="8">
    <source>
        <dbReference type="HAMAP-Rule" id="MF_00158"/>
    </source>
</evidence>
<gene>
    <name evidence="8" type="primary">panC</name>
    <name evidence="9" type="ORF">IHQ68_07415</name>
</gene>
<dbReference type="Proteomes" id="UP001181622">
    <property type="component" value="Unassembled WGS sequence"/>
</dbReference>
<dbReference type="RefSeq" id="WP_309390346.1">
    <property type="nucleotide sequence ID" value="NZ_JADBEO010000012.1"/>
</dbReference>
<name>A0ABU1DEC4_9HYPH</name>
<comment type="catalytic activity">
    <reaction evidence="7 8">
        <text>(R)-pantoate + beta-alanine + ATP = (R)-pantothenate + AMP + diphosphate + H(+)</text>
        <dbReference type="Rhea" id="RHEA:10912"/>
        <dbReference type="ChEBI" id="CHEBI:15378"/>
        <dbReference type="ChEBI" id="CHEBI:15980"/>
        <dbReference type="ChEBI" id="CHEBI:29032"/>
        <dbReference type="ChEBI" id="CHEBI:30616"/>
        <dbReference type="ChEBI" id="CHEBI:33019"/>
        <dbReference type="ChEBI" id="CHEBI:57966"/>
        <dbReference type="ChEBI" id="CHEBI:456215"/>
        <dbReference type="EC" id="6.3.2.1"/>
    </reaction>
</comment>
<comment type="miscellaneous">
    <text evidence="8">The reaction proceeds by a bi uni uni bi ping pong mechanism.</text>
</comment>
<evidence type="ECO:0000256" key="6">
    <source>
        <dbReference type="ARBA" id="ARBA00022840"/>
    </source>
</evidence>
<feature type="binding site" evidence="8">
    <location>
        <position position="64"/>
    </location>
    <ligand>
        <name>beta-alanine</name>
        <dbReference type="ChEBI" id="CHEBI:57966"/>
    </ligand>
</feature>
<dbReference type="InterPro" id="IPR042176">
    <property type="entry name" value="Pantoate_ligase_C"/>
</dbReference>
<evidence type="ECO:0000313" key="10">
    <source>
        <dbReference type="Proteomes" id="UP001181622"/>
    </source>
</evidence>
<keyword evidence="6 8" id="KW-0067">ATP-binding</keyword>
<dbReference type="EMBL" id="JADBEO010000012">
    <property type="protein sequence ID" value="MDR4306444.1"/>
    <property type="molecule type" value="Genomic_DNA"/>
</dbReference>
<dbReference type="GO" id="GO:0004592">
    <property type="term" value="F:pantoate-beta-alanine ligase activity"/>
    <property type="evidence" value="ECO:0007669"/>
    <property type="project" value="UniProtKB-EC"/>
</dbReference>
<evidence type="ECO:0000256" key="1">
    <source>
        <dbReference type="ARBA" id="ARBA00004990"/>
    </source>
</evidence>
<evidence type="ECO:0000256" key="5">
    <source>
        <dbReference type="ARBA" id="ARBA00022741"/>
    </source>
</evidence>
<feature type="active site" description="Proton donor" evidence="8">
    <location>
        <position position="40"/>
    </location>
</feature>
<comment type="similarity">
    <text evidence="2 8">Belongs to the pantothenate synthetase family.</text>
</comment>
<keyword evidence="4 8" id="KW-0566">Pantothenate biosynthesis</keyword>